<evidence type="ECO:0000256" key="1">
    <source>
        <dbReference type="SAM" id="MobiDB-lite"/>
    </source>
</evidence>
<organism evidence="2 3">
    <name type="scientific">Myxococcus fulvus</name>
    <dbReference type="NCBI Taxonomy" id="33"/>
    <lineage>
        <taxon>Bacteria</taxon>
        <taxon>Pseudomonadati</taxon>
        <taxon>Myxococcota</taxon>
        <taxon>Myxococcia</taxon>
        <taxon>Myxococcales</taxon>
        <taxon>Cystobacterineae</taxon>
        <taxon>Myxococcaceae</taxon>
        <taxon>Myxococcus</taxon>
    </lineage>
</organism>
<dbReference type="InterPro" id="IPR011050">
    <property type="entry name" value="Pectin_lyase_fold/virulence"/>
</dbReference>
<evidence type="ECO:0000313" key="2">
    <source>
        <dbReference type="EMBL" id="GEN05023.1"/>
    </source>
</evidence>
<feature type="region of interest" description="Disordered" evidence="1">
    <location>
        <begin position="120"/>
        <end position="141"/>
    </location>
</feature>
<name>A0A511SUP5_MYXFU</name>
<feature type="compositionally biased region" description="Polar residues" evidence="1">
    <location>
        <begin position="126"/>
        <end position="135"/>
    </location>
</feature>
<dbReference type="Gene3D" id="2.160.20.10">
    <property type="entry name" value="Single-stranded right-handed beta-helix, Pectin lyase-like"/>
    <property type="match status" value="1"/>
</dbReference>
<gene>
    <name evidence="2" type="ORF">MFU01_00600</name>
</gene>
<dbReference type="Proteomes" id="UP000321514">
    <property type="component" value="Unassembled WGS sequence"/>
</dbReference>
<dbReference type="OrthoDB" id="5380276at2"/>
<dbReference type="EMBL" id="BJXR01000002">
    <property type="protein sequence ID" value="GEN05023.1"/>
    <property type="molecule type" value="Genomic_DNA"/>
</dbReference>
<proteinExistence type="predicted"/>
<dbReference type="AlphaFoldDB" id="A0A511SUP5"/>
<dbReference type="PROSITE" id="PS51257">
    <property type="entry name" value="PROKAR_LIPOPROTEIN"/>
    <property type="match status" value="1"/>
</dbReference>
<evidence type="ECO:0008006" key="4">
    <source>
        <dbReference type="Google" id="ProtNLM"/>
    </source>
</evidence>
<reference evidence="2 3" key="1">
    <citation type="submission" date="2019-07" db="EMBL/GenBank/DDBJ databases">
        <title>Whole genome shotgun sequence of Myxococcus fulvus NBRC 100333.</title>
        <authorList>
            <person name="Hosoyama A."/>
            <person name="Uohara A."/>
            <person name="Ohji S."/>
            <person name="Ichikawa N."/>
        </authorList>
    </citation>
    <scope>NUCLEOTIDE SEQUENCE [LARGE SCALE GENOMIC DNA]</scope>
    <source>
        <strain evidence="2 3">NBRC 100333</strain>
    </source>
</reference>
<protein>
    <recommendedName>
        <fullName evidence="4">Lipoprotein</fullName>
    </recommendedName>
</protein>
<accession>A0A511SUP5</accession>
<sequence>MRFRTFPTVVILALGACRSPGPSAQAPAVVSRLETGRTEVWVDDTAPEAGDGTRGKPWSSLAEALGRPGVLTVHLAAGEYRGSFTLPEGVRLEGEGPATVLVAEGSEAVVLRADGSEEQVQPPVLVTSSPKSRSASGADHPLVPEQGVALLRNLSIRGGAWGVEVSRGRQVRAEKVSFAGQRRGGVQVRAGRFDAESSRFEASVPETVGVVLEAPPEASVAPVSPRTTRLRDIHFTGPFRRAVRVRGAEASAMLEEVVISGAVSALGMDGGHAEVRRSSAQAGTGAAFSVVEGTLVLREVSVAGHELALSVMHSPRLEVRGFQSVGAERAGLAVVASRNVLLEDVVVRGSGSHGALQLTGSQVEVRRLRVETAEEYGVLAVGGRLRLRDAIVSRVHSSDGITGDALHLRQVIADVEGVVVRGASGTCVLATQSARVSLRDADLERCGQTALLADTLATLDARSVEVRDSARTALSATGDGVLRVDVLRSTKSRQGLVGAECTGSTRIHLGRVDSEDTRGTELPCVKRTVEPAPEPR</sequence>
<comment type="caution">
    <text evidence="2">The sequence shown here is derived from an EMBL/GenBank/DDBJ whole genome shotgun (WGS) entry which is preliminary data.</text>
</comment>
<evidence type="ECO:0000313" key="3">
    <source>
        <dbReference type="Proteomes" id="UP000321514"/>
    </source>
</evidence>
<dbReference type="InterPro" id="IPR012334">
    <property type="entry name" value="Pectin_lyas_fold"/>
</dbReference>
<dbReference type="SUPFAM" id="SSF51126">
    <property type="entry name" value="Pectin lyase-like"/>
    <property type="match status" value="1"/>
</dbReference>